<dbReference type="EMBL" id="QCYY01000905">
    <property type="protein sequence ID" value="ROT81902.1"/>
    <property type="molecule type" value="Genomic_DNA"/>
</dbReference>
<gene>
    <name evidence="7" type="ORF">C7M84_024931</name>
</gene>
<evidence type="ECO:0000256" key="3">
    <source>
        <dbReference type="ARBA" id="ARBA00023128"/>
    </source>
</evidence>
<evidence type="ECO:0000256" key="6">
    <source>
        <dbReference type="ARBA" id="ARBA00032983"/>
    </source>
</evidence>
<dbReference type="PANTHER" id="PTHR34260:SF1">
    <property type="entry name" value="UBIQUINOL-CYTOCHROME-C REDUCTASE COMPLEX ASSEMBLY FACTOR 2"/>
    <property type="match status" value="1"/>
</dbReference>
<reference evidence="7 8" key="1">
    <citation type="submission" date="2018-04" db="EMBL/GenBank/DDBJ databases">
        <authorList>
            <person name="Zhang X."/>
            <person name="Yuan J."/>
            <person name="Li F."/>
            <person name="Xiang J."/>
        </authorList>
    </citation>
    <scope>NUCLEOTIDE SEQUENCE [LARGE SCALE GENOMIC DNA]</scope>
    <source>
        <tissue evidence="7">Muscle</tissue>
    </source>
</reference>
<evidence type="ECO:0000256" key="5">
    <source>
        <dbReference type="ARBA" id="ARBA00031206"/>
    </source>
</evidence>
<evidence type="ECO:0000256" key="1">
    <source>
        <dbReference type="ARBA" id="ARBA00004436"/>
    </source>
</evidence>
<dbReference type="PANTHER" id="PTHR34260">
    <property type="entry name" value="UBIQUINOL-CYTOCHROME-C REDUCTASE COMPLEX ASSEMBLY FACTOR 2"/>
    <property type="match status" value="1"/>
</dbReference>
<dbReference type="AlphaFoldDB" id="A0A423TZQ2"/>
<evidence type="ECO:0000313" key="8">
    <source>
        <dbReference type="Proteomes" id="UP000283509"/>
    </source>
</evidence>
<dbReference type="GO" id="GO:0042645">
    <property type="term" value="C:mitochondrial nucleoid"/>
    <property type="evidence" value="ECO:0007669"/>
    <property type="project" value="UniProtKB-SubCell"/>
</dbReference>
<keyword evidence="7" id="KW-0808">Transferase</keyword>
<keyword evidence="8" id="KW-1185">Reference proteome</keyword>
<evidence type="ECO:0000256" key="4">
    <source>
        <dbReference type="ARBA" id="ARBA00023271"/>
    </source>
</evidence>
<proteinExistence type="predicted"/>
<accession>A0A423TZQ2</accession>
<comment type="subcellular location">
    <subcellularLocation>
        <location evidence="1">Mitochondrion matrix</location>
        <location evidence="1">Mitochondrion nucleoid</location>
    </subcellularLocation>
</comment>
<dbReference type="STRING" id="6689.A0A423TZQ2"/>
<keyword evidence="2" id="KW-0809">Transit peptide</keyword>
<sequence length="115" mass="13042">MARNSYRNFLRLLEKWPLDESKKGGRDLGEHLRIRVSEAFRLGDATPTDEVECQRVCASLNRLANNTYATRYPRKLTSTSTGVTIQECHQIASTEFLKAMEDSEKGLLSGMFKQG</sequence>
<dbReference type="InterPro" id="IPR037698">
    <property type="entry name" value="UQCC2"/>
</dbReference>
<keyword evidence="4" id="KW-1135">Mitochondrion nucleoid</keyword>
<dbReference type="GO" id="GO:0034551">
    <property type="term" value="P:mitochondrial respiratory chain complex III assembly"/>
    <property type="evidence" value="ECO:0007669"/>
    <property type="project" value="TreeGrafter"/>
</dbReference>
<protein>
    <recommendedName>
        <fullName evidence="6">Mitochondrial nucleoid factor 1</fullName>
    </recommendedName>
    <alternativeName>
        <fullName evidence="5">Mitochondrial protein M19</fullName>
    </alternativeName>
</protein>
<keyword evidence="3" id="KW-0496">Mitochondrion</keyword>
<evidence type="ECO:0000313" key="7">
    <source>
        <dbReference type="EMBL" id="ROT81902.1"/>
    </source>
</evidence>
<dbReference type="GO" id="GO:0032259">
    <property type="term" value="P:methylation"/>
    <property type="evidence" value="ECO:0007669"/>
    <property type="project" value="UniProtKB-KW"/>
</dbReference>
<reference evidence="7 8" key="2">
    <citation type="submission" date="2019-01" db="EMBL/GenBank/DDBJ databases">
        <title>The decoding of complex shrimp genome reveals the adaptation for benthos swimmer, frequently molting mechanism and breeding impact on genome.</title>
        <authorList>
            <person name="Sun Y."/>
            <person name="Gao Y."/>
            <person name="Yu Y."/>
        </authorList>
    </citation>
    <scope>NUCLEOTIDE SEQUENCE [LARGE SCALE GENOMIC DNA]</scope>
    <source>
        <tissue evidence="7">Muscle</tissue>
    </source>
</reference>
<evidence type="ECO:0000256" key="2">
    <source>
        <dbReference type="ARBA" id="ARBA00022946"/>
    </source>
</evidence>
<dbReference type="Pfam" id="PF20180">
    <property type="entry name" value="UQCC2_CBP6"/>
    <property type="match status" value="1"/>
</dbReference>
<name>A0A423TZQ2_PENVA</name>
<comment type="caution">
    <text evidence="7">The sequence shown here is derived from an EMBL/GenBank/DDBJ whole genome shotgun (WGS) entry which is preliminary data.</text>
</comment>
<dbReference type="GO" id="GO:0008168">
    <property type="term" value="F:methyltransferase activity"/>
    <property type="evidence" value="ECO:0007669"/>
    <property type="project" value="UniProtKB-KW"/>
</dbReference>
<keyword evidence="7" id="KW-0489">Methyltransferase</keyword>
<dbReference type="Proteomes" id="UP000283509">
    <property type="component" value="Unassembled WGS sequence"/>
</dbReference>
<organism evidence="7 8">
    <name type="scientific">Penaeus vannamei</name>
    <name type="common">Whiteleg shrimp</name>
    <name type="synonym">Litopenaeus vannamei</name>
    <dbReference type="NCBI Taxonomy" id="6689"/>
    <lineage>
        <taxon>Eukaryota</taxon>
        <taxon>Metazoa</taxon>
        <taxon>Ecdysozoa</taxon>
        <taxon>Arthropoda</taxon>
        <taxon>Crustacea</taxon>
        <taxon>Multicrustacea</taxon>
        <taxon>Malacostraca</taxon>
        <taxon>Eumalacostraca</taxon>
        <taxon>Eucarida</taxon>
        <taxon>Decapoda</taxon>
        <taxon>Dendrobranchiata</taxon>
        <taxon>Penaeoidea</taxon>
        <taxon>Penaeidae</taxon>
        <taxon>Penaeus</taxon>
    </lineage>
</organism>